<dbReference type="Proteomes" id="UP000076501">
    <property type="component" value="Unassembled WGS sequence"/>
</dbReference>
<evidence type="ECO:0000313" key="2">
    <source>
        <dbReference type="EMBL" id="KZD35273.1"/>
    </source>
</evidence>
<dbReference type="AlphaFoldDB" id="A0A164FIW1"/>
<dbReference type="EMBL" id="LJKA01000041">
    <property type="protein sequence ID" value="KZD35273.1"/>
    <property type="molecule type" value="Genomic_DNA"/>
</dbReference>
<feature type="region of interest" description="Disordered" evidence="1">
    <location>
        <begin position="1"/>
        <end position="26"/>
    </location>
</feature>
<name>A0A164FIW1_BACCE</name>
<accession>A0A164FIW1</accession>
<sequence>MSPVKNTLTMPVGPVGPVGSVNGGTGGKVGPTKLGFIEEENKKSSIIFSTLKNSYY</sequence>
<evidence type="ECO:0000313" key="3">
    <source>
        <dbReference type="Proteomes" id="UP000076501"/>
    </source>
</evidence>
<gene>
    <name evidence="2" type="ORF">B4082_2622</name>
</gene>
<proteinExistence type="predicted"/>
<comment type="caution">
    <text evidence="2">The sequence shown here is derived from an EMBL/GenBank/DDBJ whole genome shotgun (WGS) entry which is preliminary data.</text>
</comment>
<reference evidence="2 3" key="1">
    <citation type="submission" date="2015-09" db="EMBL/GenBank/DDBJ databases">
        <title>Bacillus cereus food isolates.</title>
        <authorList>
            <person name="Boekhorst J."/>
        </authorList>
    </citation>
    <scope>NUCLEOTIDE SEQUENCE [LARGE SCALE GENOMIC DNA]</scope>
    <source>
        <strain evidence="2 3">B4082</strain>
    </source>
</reference>
<organism evidence="2 3">
    <name type="scientific">Bacillus cereus</name>
    <dbReference type="NCBI Taxonomy" id="1396"/>
    <lineage>
        <taxon>Bacteria</taxon>
        <taxon>Bacillati</taxon>
        <taxon>Bacillota</taxon>
        <taxon>Bacilli</taxon>
        <taxon>Bacillales</taxon>
        <taxon>Bacillaceae</taxon>
        <taxon>Bacillus</taxon>
        <taxon>Bacillus cereus group</taxon>
    </lineage>
</organism>
<protein>
    <submittedName>
        <fullName evidence="2">Uncharacterized protein</fullName>
    </submittedName>
</protein>
<feature type="compositionally biased region" description="Low complexity" evidence="1">
    <location>
        <begin position="11"/>
        <end position="20"/>
    </location>
</feature>
<evidence type="ECO:0000256" key="1">
    <source>
        <dbReference type="SAM" id="MobiDB-lite"/>
    </source>
</evidence>